<comment type="caution">
    <text evidence="11">The sequence shown here is derived from an EMBL/GenBank/DDBJ whole genome shotgun (WGS) entry which is preliminary data.</text>
</comment>
<reference evidence="11 12" key="1">
    <citation type="submission" date="2022-03" db="EMBL/GenBank/DDBJ databases">
        <title>Genomic Encyclopedia of Type Strains, Phase III (KMG-III): the genomes of soil and plant-associated and newly described type strains.</title>
        <authorList>
            <person name="Whitman W."/>
        </authorList>
    </citation>
    <scope>NUCLEOTIDE SEQUENCE [LARGE SCALE GENOMIC DNA]</scope>
    <source>
        <strain evidence="11 12">BSker1</strain>
    </source>
</reference>
<proteinExistence type="inferred from homology"/>
<protein>
    <submittedName>
        <fullName evidence="11">Chemotaxis protein MotB</fullName>
    </submittedName>
</protein>
<comment type="subcellular location">
    <subcellularLocation>
        <location evidence="1">Cell membrane</location>
        <topology evidence="1">Single-pass membrane protein</topology>
    </subcellularLocation>
</comment>
<keyword evidence="4 9" id="KW-0812">Transmembrane</keyword>
<dbReference type="RefSeq" id="WP_253444772.1">
    <property type="nucleotide sequence ID" value="NZ_JALJYF010000001.1"/>
</dbReference>
<dbReference type="PANTHER" id="PTHR30329:SF20">
    <property type="entry name" value="EXPORTED PROTEIN"/>
    <property type="match status" value="1"/>
</dbReference>
<keyword evidence="3" id="KW-1003">Cell membrane</keyword>
<evidence type="ECO:0000256" key="4">
    <source>
        <dbReference type="ARBA" id="ARBA00022692"/>
    </source>
</evidence>
<evidence type="ECO:0000259" key="10">
    <source>
        <dbReference type="PROSITE" id="PS51123"/>
    </source>
</evidence>
<dbReference type="NCBIfam" id="NF006541">
    <property type="entry name" value="PRK09038.1"/>
    <property type="match status" value="1"/>
</dbReference>
<evidence type="ECO:0000256" key="3">
    <source>
        <dbReference type="ARBA" id="ARBA00022475"/>
    </source>
</evidence>
<keyword evidence="5 9" id="KW-1133">Transmembrane helix</keyword>
<name>A0ABT1G816_9GAMM</name>
<dbReference type="InterPro" id="IPR025713">
    <property type="entry name" value="MotB-like_N_dom"/>
</dbReference>
<dbReference type="InterPro" id="IPR050330">
    <property type="entry name" value="Bact_OuterMem_StrucFunc"/>
</dbReference>
<evidence type="ECO:0000256" key="1">
    <source>
        <dbReference type="ARBA" id="ARBA00004162"/>
    </source>
</evidence>
<dbReference type="PRINTS" id="PR01023">
    <property type="entry name" value="NAFLGMOTY"/>
</dbReference>
<dbReference type="InterPro" id="IPR036737">
    <property type="entry name" value="OmpA-like_sf"/>
</dbReference>
<evidence type="ECO:0000256" key="9">
    <source>
        <dbReference type="SAM" id="Phobius"/>
    </source>
</evidence>
<feature type="compositionally biased region" description="Acidic residues" evidence="8">
    <location>
        <begin position="286"/>
        <end position="302"/>
    </location>
</feature>
<keyword evidence="12" id="KW-1185">Reference proteome</keyword>
<sequence>MARRKKGEDEHINHEAWAIPYADMLVLLLAFFVVMYSISSVNEGKYRVLSNSLAAAFRGQPMTVEPVQFGERQRATGESALEMDIISDPVDFPTHSDGSQVDPADAMREGLDEIADAMREAMAPLIDEDLVEVRGSEFYIEIEIKADILFPSGSADLSQAARPVLGRVAEVLEPFPNPIQVEGHTDNVPIETDRFPSNWELSAARAASVVHLFRDQGIQPMRLAVVGLGEYRPVASNETPEGRNRNRRVVLTVLADPRFQERWFSPENAEGLTDPSDMQQMLEPLESIEDGAGDGDLPEDLFPDQQAEGEQP</sequence>
<evidence type="ECO:0000256" key="2">
    <source>
        <dbReference type="ARBA" id="ARBA00008914"/>
    </source>
</evidence>
<organism evidence="11 12">
    <name type="scientific">Natronospira proteinivora</name>
    <dbReference type="NCBI Taxonomy" id="1807133"/>
    <lineage>
        <taxon>Bacteria</taxon>
        <taxon>Pseudomonadati</taxon>
        <taxon>Pseudomonadota</taxon>
        <taxon>Gammaproteobacteria</taxon>
        <taxon>Natronospirales</taxon>
        <taxon>Natronospiraceae</taxon>
        <taxon>Natronospira</taxon>
    </lineage>
</organism>
<comment type="similarity">
    <text evidence="2">Belongs to the MotB family.</text>
</comment>
<dbReference type="CDD" id="cd07185">
    <property type="entry name" value="OmpA_C-like"/>
    <property type="match status" value="1"/>
</dbReference>
<dbReference type="Pfam" id="PF13677">
    <property type="entry name" value="MotB_plug"/>
    <property type="match status" value="1"/>
</dbReference>
<evidence type="ECO:0000256" key="5">
    <source>
        <dbReference type="ARBA" id="ARBA00022989"/>
    </source>
</evidence>
<accession>A0ABT1G816</accession>
<feature type="region of interest" description="Disordered" evidence="8">
    <location>
        <begin position="265"/>
        <end position="312"/>
    </location>
</feature>
<evidence type="ECO:0000256" key="7">
    <source>
        <dbReference type="PROSITE-ProRule" id="PRU00473"/>
    </source>
</evidence>
<dbReference type="InterPro" id="IPR006665">
    <property type="entry name" value="OmpA-like"/>
</dbReference>
<gene>
    <name evidence="11" type="ORF">J2T60_000423</name>
</gene>
<dbReference type="Gene3D" id="3.30.1330.60">
    <property type="entry name" value="OmpA-like domain"/>
    <property type="match status" value="1"/>
</dbReference>
<dbReference type="PANTHER" id="PTHR30329">
    <property type="entry name" value="STATOR ELEMENT OF FLAGELLAR MOTOR COMPLEX"/>
    <property type="match status" value="1"/>
</dbReference>
<evidence type="ECO:0000256" key="8">
    <source>
        <dbReference type="SAM" id="MobiDB-lite"/>
    </source>
</evidence>
<dbReference type="Proteomes" id="UP001523550">
    <property type="component" value="Unassembled WGS sequence"/>
</dbReference>
<evidence type="ECO:0000313" key="12">
    <source>
        <dbReference type="Proteomes" id="UP001523550"/>
    </source>
</evidence>
<feature type="domain" description="OmpA-like" evidence="10">
    <location>
        <begin position="134"/>
        <end position="257"/>
    </location>
</feature>
<keyword evidence="6 7" id="KW-0472">Membrane</keyword>
<evidence type="ECO:0000256" key="6">
    <source>
        <dbReference type="ARBA" id="ARBA00023136"/>
    </source>
</evidence>
<dbReference type="Pfam" id="PF00691">
    <property type="entry name" value="OmpA"/>
    <property type="match status" value="1"/>
</dbReference>
<dbReference type="SUPFAM" id="SSF103088">
    <property type="entry name" value="OmpA-like"/>
    <property type="match status" value="1"/>
</dbReference>
<feature type="transmembrane region" description="Helical" evidence="9">
    <location>
        <begin position="21"/>
        <end position="38"/>
    </location>
</feature>
<dbReference type="EMBL" id="JALJYF010000001">
    <property type="protein sequence ID" value="MCP1726458.1"/>
    <property type="molecule type" value="Genomic_DNA"/>
</dbReference>
<evidence type="ECO:0000313" key="11">
    <source>
        <dbReference type="EMBL" id="MCP1726458.1"/>
    </source>
</evidence>
<dbReference type="PROSITE" id="PS51123">
    <property type="entry name" value="OMPA_2"/>
    <property type="match status" value="1"/>
</dbReference>